<dbReference type="InterPro" id="IPR001789">
    <property type="entry name" value="Sig_transdc_resp-reg_receiver"/>
</dbReference>
<dbReference type="PANTHER" id="PTHR44591:SF3">
    <property type="entry name" value="RESPONSE REGULATORY DOMAIN-CONTAINING PROTEIN"/>
    <property type="match status" value="1"/>
</dbReference>
<evidence type="ECO:0000313" key="5">
    <source>
        <dbReference type="Proteomes" id="UP000034539"/>
    </source>
</evidence>
<dbReference type="InterPro" id="IPR011006">
    <property type="entry name" value="CheY-like_superfamily"/>
</dbReference>
<proteinExistence type="predicted"/>
<dbReference type="AlphaFoldDB" id="A0A0G0PV66"/>
<name>A0A0G0PV66_9BACT</name>
<protein>
    <submittedName>
        <fullName evidence="4">Response regulator receiver protein</fullName>
    </submittedName>
</protein>
<dbReference type="SUPFAM" id="SSF52172">
    <property type="entry name" value="CheY-like"/>
    <property type="match status" value="1"/>
</dbReference>
<reference evidence="4 5" key="1">
    <citation type="journal article" date="2015" name="Nature">
        <title>rRNA introns, odd ribosomes, and small enigmatic genomes across a large radiation of phyla.</title>
        <authorList>
            <person name="Brown C.T."/>
            <person name="Hug L.A."/>
            <person name="Thomas B.C."/>
            <person name="Sharon I."/>
            <person name="Castelle C.J."/>
            <person name="Singh A."/>
            <person name="Wilkins M.J."/>
            <person name="Williams K.H."/>
            <person name="Banfield J.F."/>
        </authorList>
    </citation>
    <scope>NUCLEOTIDE SEQUENCE [LARGE SCALE GENOMIC DNA]</scope>
</reference>
<sequence length="121" mass="13572">MKKHIFIVDDDTAILEVLKIILEDKGYETTLVSDSEMLLASLNKKVPDLILLDIWLSGLDGQQIVRKLKKTEKVSKIPVIMISASNEGEQLAKESGADDFIAKPFEIDHLVNIVQKNLNKN</sequence>
<keyword evidence="1 2" id="KW-0597">Phosphoprotein</keyword>
<dbReference type="EMBL" id="LBXN01000060">
    <property type="protein sequence ID" value="KKR31798.1"/>
    <property type="molecule type" value="Genomic_DNA"/>
</dbReference>
<dbReference type="Proteomes" id="UP000034539">
    <property type="component" value="Unassembled WGS sequence"/>
</dbReference>
<dbReference type="Gene3D" id="3.40.50.2300">
    <property type="match status" value="1"/>
</dbReference>
<accession>A0A0G0PV66</accession>
<dbReference type="InterPro" id="IPR050595">
    <property type="entry name" value="Bact_response_regulator"/>
</dbReference>
<evidence type="ECO:0000259" key="3">
    <source>
        <dbReference type="PROSITE" id="PS50110"/>
    </source>
</evidence>
<dbReference type="Pfam" id="PF00072">
    <property type="entry name" value="Response_reg"/>
    <property type="match status" value="1"/>
</dbReference>
<dbReference type="SMART" id="SM00448">
    <property type="entry name" value="REC"/>
    <property type="match status" value="1"/>
</dbReference>
<evidence type="ECO:0000313" key="4">
    <source>
        <dbReference type="EMBL" id="KKR31798.1"/>
    </source>
</evidence>
<organism evidence="4 5">
    <name type="scientific">Candidatus Gottesmanbacteria bacterium GW2011_GWC2_39_8</name>
    <dbReference type="NCBI Taxonomy" id="1618450"/>
    <lineage>
        <taxon>Bacteria</taxon>
        <taxon>Candidatus Gottesmaniibacteriota</taxon>
    </lineage>
</organism>
<dbReference type="GO" id="GO:0000160">
    <property type="term" value="P:phosphorelay signal transduction system"/>
    <property type="evidence" value="ECO:0007669"/>
    <property type="project" value="InterPro"/>
</dbReference>
<evidence type="ECO:0000256" key="1">
    <source>
        <dbReference type="ARBA" id="ARBA00022553"/>
    </source>
</evidence>
<evidence type="ECO:0000256" key="2">
    <source>
        <dbReference type="PROSITE-ProRule" id="PRU00169"/>
    </source>
</evidence>
<comment type="caution">
    <text evidence="4">The sequence shown here is derived from an EMBL/GenBank/DDBJ whole genome shotgun (WGS) entry which is preliminary data.</text>
</comment>
<feature type="domain" description="Response regulatory" evidence="3">
    <location>
        <begin position="4"/>
        <end position="118"/>
    </location>
</feature>
<feature type="modified residue" description="4-aspartylphosphate" evidence="2">
    <location>
        <position position="53"/>
    </location>
</feature>
<gene>
    <name evidence="4" type="ORF">UT63_C0060G0006</name>
</gene>
<dbReference type="PROSITE" id="PS50110">
    <property type="entry name" value="RESPONSE_REGULATORY"/>
    <property type="match status" value="1"/>
</dbReference>
<dbReference type="PANTHER" id="PTHR44591">
    <property type="entry name" value="STRESS RESPONSE REGULATOR PROTEIN 1"/>
    <property type="match status" value="1"/>
</dbReference>